<dbReference type="AlphaFoldDB" id="A0A0S4KH23"/>
<feature type="transmembrane region" description="Helical" evidence="1">
    <location>
        <begin position="69"/>
        <end position="90"/>
    </location>
</feature>
<organism evidence="2 3">
    <name type="scientific">Bodo saltans</name>
    <name type="common">Flagellated protozoan</name>
    <dbReference type="NCBI Taxonomy" id="75058"/>
    <lineage>
        <taxon>Eukaryota</taxon>
        <taxon>Discoba</taxon>
        <taxon>Euglenozoa</taxon>
        <taxon>Kinetoplastea</taxon>
        <taxon>Metakinetoplastina</taxon>
        <taxon>Eubodonida</taxon>
        <taxon>Bodonidae</taxon>
        <taxon>Bodo</taxon>
    </lineage>
</organism>
<feature type="transmembrane region" description="Helical" evidence="1">
    <location>
        <begin position="15"/>
        <end position="36"/>
    </location>
</feature>
<keyword evidence="1" id="KW-1133">Transmembrane helix</keyword>
<keyword evidence="1" id="KW-0472">Membrane</keyword>
<dbReference type="EMBL" id="CYKH01000122">
    <property type="protein sequence ID" value="CUI11643.1"/>
    <property type="molecule type" value="Genomic_DNA"/>
</dbReference>
<accession>A0A0S4KH23</accession>
<dbReference type="VEuPathDB" id="TriTrypDB:BSAL_54100"/>
<name>A0A0S4KH23_BODSA</name>
<evidence type="ECO:0000256" key="1">
    <source>
        <dbReference type="SAM" id="Phobius"/>
    </source>
</evidence>
<evidence type="ECO:0000313" key="2">
    <source>
        <dbReference type="EMBL" id="CUI11643.1"/>
    </source>
</evidence>
<keyword evidence="1" id="KW-0812">Transmembrane</keyword>
<dbReference type="Proteomes" id="UP000051952">
    <property type="component" value="Unassembled WGS sequence"/>
</dbReference>
<feature type="transmembrane region" description="Helical" evidence="1">
    <location>
        <begin position="43"/>
        <end position="63"/>
    </location>
</feature>
<reference evidence="3" key="1">
    <citation type="submission" date="2015-09" db="EMBL/GenBank/DDBJ databases">
        <authorList>
            <consortium name="Pathogen Informatics"/>
        </authorList>
    </citation>
    <scope>NUCLEOTIDE SEQUENCE [LARGE SCALE GENOMIC DNA]</scope>
    <source>
        <strain evidence="3">Lake Konstanz</strain>
    </source>
</reference>
<gene>
    <name evidence="2" type="ORF">BSAL_54100</name>
</gene>
<evidence type="ECO:0000313" key="3">
    <source>
        <dbReference type="Proteomes" id="UP000051952"/>
    </source>
</evidence>
<keyword evidence="3" id="KW-1185">Reference proteome</keyword>
<sequence length="177" mass="19182">MLRQMSGTDSCAGVGWGWAVLGVGVTELTSALVVQAFTLRFELVVYVLVMLFTTLSEIVALLAPNEGNAANALSIIAAAMQLLSVAYGAFEHFRLRRRIEQLSLLRTITLREPDAIIKNVVTSIDKKLIAEPRSATKLEHVLREEDLAAAPLVKRVALSSEAVLGDLVKLICDAQLP</sequence>
<proteinExistence type="predicted"/>
<protein>
    <submittedName>
        <fullName evidence="2">Membrane-associated protein, putative</fullName>
    </submittedName>
</protein>